<evidence type="ECO:0000256" key="2">
    <source>
        <dbReference type="ARBA" id="ARBA00022525"/>
    </source>
</evidence>
<dbReference type="Proteomes" id="UP001301442">
    <property type="component" value="Chromosome"/>
</dbReference>
<dbReference type="Pfam" id="PF24517">
    <property type="entry name" value="CBM96"/>
    <property type="match status" value="1"/>
</dbReference>
<dbReference type="Gene3D" id="2.60.40.10">
    <property type="entry name" value="Immunoglobulins"/>
    <property type="match status" value="1"/>
</dbReference>
<dbReference type="EMBL" id="CP136600">
    <property type="protein sequence ID" value="WOH38706.1"/>
    <property type="molecule type" value="Genomic_DNA"/>
</dbReference>
<sequence>MRFKLKKRLCHRRFVDAVKCALVLTLLSTGMADAATINVNTSVGFDKDNYSNAANIDNNWSNRQFISIKDLNDAASAKVAYVQFNVAQYSPTGVTKVELVLSARQVAGDTTVELRQASNTTWDETQVNSSTAPSVSYGATVLKSFDVTQLDKVLDTAQGELYTIDITDLITSAGDYSFALTISANANSVDFFSSAAQEGFNQPQVNFSGTKGFSVSPSYFIVKGGGNVTNRKQIITITNEGSYDFTFKGNDTAPNGILYEEYNKTNSTCNSNTVLATGQSCEFTLIQLKTATTVPNHDIFRIKYLYADLDNTTRRFPLFIKDISAEATAEQAKRRIAPLLKNFRVTDLGTDTPIAALPIAGTAYDAKFNIDGYHDSYRTIIALFDCADTTAESCAAGFGSNIGWVEATAGYATTGATTYNSYASSVTEFTGTITMPAYSNNLVARVYYRADVDEAMKHHFISVIAAGGQGMSLADGLGRKIIIEAAQ</sequence>
<dbReference type="RefSeq" id="WP_348397475.1">
    <property type="nucleotide sequence ID" value="NZ_CP136600.1"/>
</dbReference>
<evidence type="ECO:0000313" key="6">
    <source>
        <dbReference type="EMBL" id="WOH38706.1"/>
    </source>
</evidence>
<keyword evidence="2" id="KW-0964">Secreted</keyword>
<evidence type="ECO:0000256" key="4">
    <source>
        <dbReference type="SAM" id="SignalP"/>
    </source>
</evidence>
<organism evidence="6 7">
    <name type="scientific">Thalassotalea fonticola</name>
    <dbReference type="NCBI Taxonomy" id="3065649"/>
    <lineage>
        <taxon>Bacteria</taxon>
        <taxon>Pseudomonadati</taxon>
        <taxon>Pseudomonadota</taxon>
        <taxon>Gammaproteobacteria</taxon>
        <taxon>Alteromonadales</taxon>
        <taxon>Colwelliaceae</taxon>
        <taxon>Thalassotalea</taxon>
    </lineage>
</organism>
<evidence type="ECO:0000256" key="1">
    <source>
        <dbReference type="ARBA" id="ARBA00004613"/>
    </source>
</evidence>
<evidence type="ECO:0000313" key="7">
    <source>
        <dbReference type="Proteomes" id="UP001301442"/>
    </source>
</evidence>
<reference evidence="6 7" key="1">
    <citation type="submission" date="2023-09" db="EMBL/GenBank/DDBJ databases">
        <authorList>
            <person name="Qi X."/>
        </authorList>
    </citation>
    <scope>NUCLEOTIDE SEQUENCE [LARGE SCALE GENOMIC DNA]</scope>
    <source>
        <strain evidence="6 7">S1-1</strain>
    </source>
</reference>
<dbReference type="InterPro" id="IPR013783">
    <property type="entry name" value="Ig-like_fold"/>
</dbReference>
<protein>
    <recommendedName>
        <fullName evidence="5">Carbohydrate-binding module family 96 domain-containing protein</fullName>
    </recommendedName>
</protein>
<evidence type="ECO:0000259" key="5">
    <source>
        <dbReference type="Pfam" id="PF24517"/>
    </source>
</evidence>
<feature type="chain" id="PRO_5045269609" description="Carbohydrate-binding module family 96 domain-containing protein" evidence="4">
    <location>
        <begin position="35"/>
        <end position="487"/>
    </location>
</feature>
<keyword evidence="3 4" id="KW-0732">Signal</keyword>
<proteinExistence type="predicted"/>
<keyword evidence="7" id="KW-1185">Reference proteome</keyword>
<feature type="signal peptide" evidence="4">
    <location>
        <begin position="1"/>
        <end position="34"/>
    </location>
</feature>
<name>A0ABZ0GTK5_9GAMM</name>
<feature type="domain" description="Carbohydrate-binding module family 96" evidence="5">
    <location>
        <begin position="47"/>
        <end position="205"/>
    </location>
</feature>
<gene>
    <name evidence="6" type="ORF">RI844_05690</name>
</gene>
<dbReference type="InterPro" id="IPR055372">
    <property type="entry name" value="CBM96"/>
</dbReference>
<evidence type="ECO:0000256" key="3">
    <source>
        <dbReference type="ARBA" id="ARBA00022729"/>
    </source>
</evidence>
<accession>A0ABZ0GTK5</accession>
<comment type="subcellular location">
    <subcellularLocation>
        <location evidence="1">Secreted</location>
    </subcellularLocation>
</comment>